<evidence type="ECO:0000256" key="7">
    <source>
        <dbReference type="ARBA" id="ARBA00022723"/>
    </source>
</evidence>
<dbReference type="Pfam" id="PF02445">
    <property type="entry name" value="NadA"/>
    <property type="match status" value="1"/>
</dbReference>
<evidence type="ECO:0000256" key="2">
    <source>
        <dbReference type="ARBA" id="ARBA00012669"/>
    </source>
</evidence>
<dbReference type="Proteomes" id="UP000614410">
    <property type="component" value="Unassembled WGS sequence"/>
</dbReference>
<evidence type="ECO:0000256" key="10">
    <source>
        <dbReference type="HAMAP-Rule" id="MF_00568"/>
    </source>
</evidence>
<evidence type="ECO:0000256" key="9">
    <source>
        <dbReference type="ARBA" id="ARBA00023014"/>
    </source>
</evidence>
<dbReference type="PANTHER" id="PTHR30573">
    <property type="entry name" value="QUINOLINATE SYNTHETASE A"/>
    <property type="match status" value="1"/>
</dbReference>
<evidence type="ECO:0000256" key="1">
    <source>
        <dbReference type="ARBA" id="ARBA00005065"/>
    </source>
</evidence>
<keyword evidence="4 10" id="KW-0963">Cytoplasm</keyword>
<dbReference type="GO" id="GO:0051539">
    <property type="term" value="F:4 iron, 4 sulfur cluster binding"/>
    <property type="evidence" value="ECO:0007669"/>
    <property type="project" value="UniProtKB-KW"/>
</dbReference>
<comment type="catalytic activity">
    <reaction evidence="10">
        <text>iminosuccinate + dihydroxyacetone phosphate = quinolinate + phosphate + 2 H2O + H(+)</text>
        <dbReference type="Rhea" id="RHEA:25888"/>
        <dbReference type="ChEBI" id="CHEBI:15377"/>
        <dbReference type="ChEBI" id="CHEBI:15378"/>
        <dbReference type="ChEBI" id="CHEBI:29959"/>
        <dbReference type="ChEBI" id="CHEBI:43474"/>
        <dbReference type="ChEBI" id="CHEBI:57642"/>
        <dbReference type="ChEBI" id="CHEBI:77875"/>
        <dbReference type="EC" id="2.5.1.72"/>
    </reaction>
</comment>
<reference evidence="11 12" key="1">
    <citation type="submission" date="2020-10" db="EMBL/GenBank/DDBJ databases">
        <title>Ca. Dormibacterota MAGs.</title>
        <authorList>
            <person name="Montgomery K."/>
        </authorList>
    </citation>
    <scope>NUCLEOTIDE SEQUENCE [LARGE SCALE GENOMIC DNA]</scope>
    <source>
        <strain evidence="11">Mitchell_Peninsula_5</strain>
    </source>
</reference>
<dbReference type="InterPro" id="IPR003473">
    <property type="entry name" value="NadA"/>
</dbReference>
<organism evidence="11 12">
    <name type="scientific">Candidatus Amunia macphersoniae</name>
    <dbReference type="NCBI Taxonomy" id="3127014"/>
    <lineage>
        <taxon>Bacteria</taxon>
        <taxon>Bacillati</taxon>
        <taxon>Candidatus Dormiibacterota</taxon>
        <taxon>Candidatus Dormibacteria</taxon>
        <taxon>Candidatus Aeolococcales</taxon>
        <taxon>Candidatus Aeolococcaceae</taxon>
        <taxon>Candidatus Amunia</taxon>
    </lineage>
</organism>
<keyword evidence="8 10" id="KW-0408">Iron</keyword>
<feature type="binding site" evidence="10">
    <location>
        <position position="281"/>
    </location>
    <ligand>
        <name>[4Fe-4S] cluster</name>
        <dbReference type="ChEBI" id="CHEBI:49883"/>
    </ligand>
</feature>
<feature type="binding site" evidence="10">
    <location>
        <begin position="208"/>
        <end position="210"/>
    </location>
    <ligand>
        <name>iminosuccinate</name>
        <dbReference type="ChEBI" id="CHEBI:77875"/>
    </ligand>
</feature>
<evidence type="ECO:0000256" key="8">
    <source>
        <dbReference type="ARBA" id="ARBA00023004"/>
    </source>
</evidence>
<protein>
    <recommendedName>
        <fullName evidence="2 10">Quinolinate synthase</fullName>
        <ecNumber evidence="2 10">2.5.1.72</ecNumber>
    </recommendedName>
</protein>
<accession>A0A934KGR3</accession>
<dbReference type="GO" id="GO:0005737">
    <property type="term" value="C:cytoplasm"/>
    <property type="evidence" value="ECO:0007669"/>
    <property type="project" value="UniProtKB-SubCell"/>
</dbReference>
<keyword evidence="7 10" id="KW-0479">Metal-binding</keyword>
<evidence type="ECO:0000256" key="3">
    <source>
        <dbReference type="ARBA" id="ARBA00022485"/>
    </source>
</evidence>
<dbReference type="HAMAP" id="MF_00568">
    <property type="entry name" value="NadA_type2"/>
    <property type="match status" value="1"/>
</dbReference>
<dbReference type="NCBIfam" id="TIGR00550">
    <property type="entry name" value="nadA"/>
    <property type="match status" value="1"/>
</dbReference>
<evidence type="ECO:0000256" key="4">
    <source>
        <dbReference type="ARBA" id="ARBA00022490"/>
    </source>
</evidence>
<comment type="cofactor">
    <cofactor evidence="10">
        <name>[4Fe-4S] cluster</name>
        <dbReference type="ChEBI" id="CHEBI:49883"/>
    </cofactor>
    <text evidence="10">Binds 1 [4Fe-4S] cluster per subunit.</text>
</comment>
<evidence type="ECO:0000256" key="6">
    <source>
        <dbReference type="ARBA" id="ARBA00022679"/>
    </source>
</evidence>
<keyword evidence="6 10" id="KW-0808">Transferase</keyword>
<comment type="caution">
    <text evidence="11">The sequence shown here is derived from an EMBL/GenBank/DDBJ whole genome shotgun (WGS) entry which is preliminary data.</text>
</comment>
<dbReference type="AlphaFoldDB" id="A0A934KGR3"/>
<feature type="binding site" evidence="10">
    <location>
        <position position="51"/>
    </location>
    <ligand>
        <name>iminosuccinate</name>
        <dbReference type="ChEBI" id="CHEBI:77875"/>
    </ligand>
</feature>
<dbReference type="FunFam" id="3.40.50.10800:FF:000003">
    <property type="entry name" value="Quinolinate synthase A"/>
    <property type="match status" value="1"/>
</dbReference>
<feature type="binding site" evidence="10">
    <location>
        <position position="96"/>
    </location>
    <ligand>
        <name>[4Fe-4S] cluster</name>
        <dbReference type="ChEBI" id="CHEBI:49883"/>
    </ligand>
</feature>
<dbReference type="PANTHER" id="PTHR30573:SF0">
    <property type="entry name" value="QUINOLINATE SYNTHASE, CHLOROPLASTIC"/>
    <property type="match status" value="1"/>
</dbReference>
<name>A0A934KGR3_9BACT</name>
<dbReference type="GO" id="GO:0034628">
    <property type="term" value="P:'de novo' NAD+ biosynthetic process from L-aspartate"/>
    <property type="evidence" value="ECO:0007669"/>
    <property type="project" value="TreeGrafter"/>
</dbReference>
<comment type="pathway">
    <text evidence="1 10">Cofactor biosynthesis; NAD(+) biosynthesis; quinolinate from iminoaspartate: step 1/1.</text>
</comment>
<sequence length="325" mass="34835">MLAVRPASDAATGAGLPERIERLRQQRRAVILAHNYQLPEVQDIADFVGDSLGLSQQAANTDAEVIVFCGVHFMAETAAILSPDRTVLLPDLAAGCSLADTITADQLRAWKADHPGALVVSYVNTSAEVKAESDYCCTSSNAAAIVNSIPRDREILFCPDMFLGAHVERVTGRTMHVWMGECHVHGGIEPAHLDAVRRQHPGAELLIHPECGCTTSALYRSSSGDLPGPTTVVTSTEGMVRRAAESPASTFIVATEVGILHRMEKVIPGKRFLPASRGAVCQYMKMITLPKVAASLETLTPRVTVAPEIAARARVAIERMLAVPV</sequence>
<dbReference type="Gene3D" id="3.40.50.10800">
    <property type="entry name" value="NadA-like"/>
    <property type="match status" value="3"/>
</dbReference>
<dbReference type="SUPFAM" id="SSF142754">
    <property type="entry name" value="NadA-like"/>
    <property type="match status" value="1"/>
</dbReference>
<dbReference type="InterPro" id="IPR036094">
    <property type="entry name" value="NadA_sf"/>
</dbReference>
<comment type="subcellular location">
    <subcellularLocation>
        <location evidence="10">Cytoplasm</location>
    </subcellularLocation>
</comment>
<dbReference type="NCBIfam" id="NF006878">
    <property type="entry name" value="PRK09375.1-2"/>
    <property type="match status" value="1"/>
</dbReference>
<feature type="binding site" evidence="10">
    <location>
        <position position="139"/>
    </location>
    <ligand>
        <name>iminosuccinate</name>
        <dbReference type="ChEBI" id="CHEBI:77875"/>
    </ligand>
</feature>
<gene>
    <name evidence="10 11" type="primary">nadA</name>
    <name evidence="11" type="ORF">JF887_03230</name>
</gene>
<feature type="binding site" evidence="10">
    <location>
        <position position="236"/>
    </location>
    <ligand>
        <name>iminosuccinate</name>
        <dbReference type="ChEBI" id="CHEBI:77875"/>
    </ligand>
</feature>
<proteinExistence type="inferred from homology"/>
<dbReference type="GO" id="GO:0008987">
    <property type="term" value="F:quinolinate synthetase A activity"/>
    <property type="evidence" value="ECO:0007669"/>
    <property type="project" value="UniProtKB-UniRule"/>
</dbReference>
<keyword evidence="9 10" id="KW-0411">Iron-sulfur</keyword>
<dbReference type="GO" id="GO:0046872">
    <property type="term" value="F:metal ion binding"/>
    <property type="evidence" value="ECO:0007669"/>
    <property type="project" value="UniProtKB-KW"/>
</dbReference>
<comment type="similarity">
    <text evidence="10">Belongs to the quinolinate synthase family. Type 2 subfamily.</text>
</comment>
<feature type="binding site" evidence="10">
    <location>
        <position position="34"/>
    </location>
    <ligand>
        <name>iminosuccinate</name>
        <dbReference type="ChEBI" id="CHEBI:77875"/>
    </ligand>
</feature>
<feature type="binding site" evidence="10">
    <location>
        <position position="182"/>
    </location>
    <ligand>
        <name>[4Fe-4S] cluster</name>
        <dbReference type="ChEBI" id="CHEBI:49883"/>
    </ligand>
</feature>
<dbReference type="EMBL" id="JAEKNN010000012">
    <property type="protein sequence ID" value="MBJ7608431.1"/>
    <property type="molecule type" value="Genomic_DNA"/>
</dbReference>
<feature type="binding site" evidence="10">
    <location>
        <begin position="122"/>
        <end position="124"/>
    </location>
    <ligand>
        <name>iminosuccinate</name>
        <dbReference type="ChEBI" id="CHEBI:77875"/>
    </ligand>
</feature>
<evidence type="ECO:0000256" key="5">
    <source>
        <dbReference type="ARBA" id="ARBA00022642"/>
    </source>
</evidence>
<dbReference type="InterPro" id="IPR023066">
    <property type="entry name" value="Quinolinate_synth_type2"/>
</dbReference>
<keyword evidence="3 10" id="KW-0004">4Fe-4S</keyword>
<evidence type="ECO:0000313" key="11">
    <source>
        <dbReference type="EMBL" id="MBJ7608431.1"/>
    </source>
</evidence>
<comment type="function">
    <text evidence="10">Catalyzes the condensation of iminoaspartate with dihydroxyacetone phosphate to form quinolinate.</text>
</comment>
<dbReference type="NCBIfam" id="NF006879">
    <property type="entry name" value="PRK09375.1-4"/>
    <property type="match status" value="1"/>
</dbReference>
<keyword evidence="5 10" id="KW-0662">Pyridine nucleotide biosynthesis</keyword>
<evidence type="ECO:0000313" key="12">
    <source>
        <dbReference type="Proteomes" id="UP000614410"/>
    </source>
</evidence>
<dbReference type="EC" id="2.5.1.72" evidence="2 10"/>